<sequence length="137" mass="15164">MLEAIERILNALTPLLVALVAAYGGVLVAKVNKVQKDTTEAKKKVEQVQKDIITNHGSKNIGDAIDRLWEKLLDVSKTQDGLVEDVKSLKDQDRALDERLDVIEHAAEGTKEAVSGSIRVVRPFQGLIDKITHKEEE</sequence>
<evidence type="ECO:0000313" key="1">
    <source>
        <dbReference type="EMBL" id="QDP44078.1"/>
    </source>
</evidence>
<dbReference type="KEGG" id="vg:56214147"/>
<proteinExistence type="predicted"/>
<organism evidence="1 2">
    <name type="scientific">Microbacterium phage McGalleon</name>
    <dbReference type="NCBI Taxonomy" id="2590936"/>
    <lineage>
        <taxon>Viruses</taxon>
        <taxon>Duplodnaviria</taxon>
        <taxon>Heunggongvirae</taxon>
        <taxon>Uroviricota</taxon>
        <taxon>Caudoviricetes</taxon>
        <taxon>Ilzatvirus</taxon>
        <taxon>Ilzatvirus mcgalleon</taxon>
    </lineage>
</organism>
<dbReference type="RefSeq" id="YP_009908602.1">
    <property type="nucleotide sequence ID" value="NC_049927.1"/>
</dbReference>
<accession>A0A516KQV7</accession>
<dbReference type="Proteomes" id="UP000320771">
    <property type="component" value="Segment"/>
</dbReference>
<protein>
    <submittedName>
        <fullName evidence="1">Membrane protein</fullName>
    </submittedName>
</protein>
<dbReference type="EMBL" id="MN062703">
    <property type="protein sequence ID" value="QDP44078.1"/>
    <property type="molecule type" value="Genomic_DNA"/>
</dbReference>
<keyword evidence="2" id="KW-1185">Reference proteome</keyword>
<dbReference type="GeneID" id="56214147"/>
<reference evidence="1 2" key="1">
    <citation type="submission" date="2019-06" db="EMBL/GenBank/DDBJ databases">
        <authorList>
            <person name="Kirkpatrick B.L."/>
            <person name="Twichell C.M."/>
            <person name="Davis D.J."/>
            <person name="Hampton E.S."/>
            <person name="Nguyen T."/>
            <person name="Niekamp K.S."/>
            <person name="Riley K.M."/>
            <person name="Lawson J.L."/>
            <person name="Butela K.A."/>
            <person name="Garlena R.A."/>
            <person name="Russell D.A."/>
            <person name="Pope W.H."/>
            <person name="Jacobs-Sera D."/>
            <person name="Hatfull G.F."/>
        </authorList>
    </citation>
    <scope>NUCLEOTIDE SEQUENCE [LARGE SCALE GENOMIC DNA]</scope>
</reference>
<evidence type="ECO:0000313" key="2">
    <source>
        <dbReference type="Proteomes" id="UP000320771"/>
    </source>
</evidence>
<gene>
    <name evidence="1" type="primary">26</name>
    <name evidence="1" type="ORF">SEA_MCGALLEON_26</name>
</gene>
<name>A0A516KQV7_9CAUD</name>